<organism evidence="15">
    <name type="scientific">Vibrio sp. HB236076</name>
    <dbReference type="NCBI Taxonomy" id="3232307"/>
    <lineage>
        <taxon>Bacteria</taxon>
        <taxon>Pseudomonadati</taxon>
        <taxon>Pseudomonadota</taxon>
        <taxon>Gammaproteobacteria</taxon>
        <taxon>Vibrionales</taxon>
        <taxon>Vibrionaceae</taxon>
        <taxon>Vibrio</taxon>
    </lineage>
</organism>
<keyword evidence="5" id="KW-0812">Transmembrane</keyword>
<dbReference type="PANTHER" id="PTHR39579">
    <property type="entry name" value="INNER MEMBRANE PROTEIN YHCB"/>
    <property type="match status" value="1"/>
</dbReference>
<evidence type="ECO:0000313" key="15">
    <source>
        <dbReference type="EMBL" id="XDK25698.1"/>
    </source>
</evidence>
<evidence type="ECO:0000256" key="11">
    <source>
        <dbReference type="ARBA" id="ARBA00035703"/>
    </source>
</evidence>
<proteinExistence type="inferred from homology"/>
<protein>
    <recommendedName>
        <fullName evidence="11">Z-ring associated protein G</fullName>
    </recommendedName>
    <alternativeName>
        <fullName evidence="12">Cell division protein ZapG</fullName>
    </alternativeName>
</protein>
<dbReference type="GO" id="GO:0051301">
    <property type="term" value="P:cell division"/>
    <property type="evidence" value="ECO:0007669"/>
    <property type="project" value="UniProtKB-KW"/>
</dbReference>
<keyword evidence="8" id="KW-0472">Membrane</keyword>
<comment type="subcellular location">
    <subcellularLocation>
        <location evidence="1">Cell inner membrane</location>
        <topology evidence="1">Single-pass membrane protein</topology>
    </subcellularLocation>
</comment>
<dbReference type="GO" id="GO:0008360">
    <property type="term" value="P:regulation of cell shape"/>
    <property type="evidence" value="ECO:0007669"/>
    <property type="project" value="UniProtKB-KW"/>
</dbReference>
<keyword evidence="3" id="KW-0997">Cell inner membrane</keyword>
<evidence type="ECO:0000256" key="6">
    <source>
        <dbReference type="ARBA" id="ARBA00022960"/>
    </source>
</evidence>
<evidence type="ECO:0000256" key="2">
    <source>
        <dbReference type="ARBA" id="ARBA00022475"/>
    </source>
</evidence>
<gene>
    <name evidence="15" type="ORF">AB0763_03360</name>
</gene>
<evidence type="ECO:0000256" key="9">
    <source>
        <dbReference type="ARBA" id="ARBA00023306"/>
    </source>
</evidence>
<keyword evidence="7" id="KW-1133">Transmembrane helix</keyword>
<feature type="coiled-coil region" evidence="13">
    <location>
        <begin position="31"/>
        <end position="58"/>
    </location>
</feature>
<dbReference type="RefSeq" id="WP_306101139.1">
    <property type="nucleotide sequence ID" value="NZ_CP162601.1"/>
</dbReference>
<reference evidence="15" key="1">
    <citation type="submission" date="2024-07" db="EMBL/GenBank/DDBJ databases">
        <title>Genome Analysis of a Potential Novel Vibrio Species Secreting pH- and Thermo-stable Alginate Lyase and its Application in Producing Alginate Oligosaccharides.</title>
        <authorList>
            <person name="Huang H."/>
            <person name="Bao K."/>
        </authorList>
    </citation>
    <scope>NUCLEOTIDE SEQUENCE</scope>
    <source>
        <strain evidence="15">HB236076</strain>
    </source>
</reference>
<dbReference type="EMBL" id="CP162601">
    <property type="protein sequence ID" value="XDK25698.1"/>
    <property type="molecule type" value="Genomic_DNA"/>
</dbReference>
<dbReference type="PANTHER" id="PTHR39579:SF1">
    <property type="entry name" value="INNER MEMBRANE PROTEIN YHCB"/>
    <property type="match status" value="1"/>
</dbReference>
<evidence type="ECO:0000256" key="5">
    <source>
        <dbReference type="ARBA" id="ARBA00022692"/>
    </source>
</evidence>
<evidence type="ECO:0000256" key="1">
    <source>
        <dbReference type="ARBA" id="ARBA00004377"/>
    </source>
</evidence>
<keyword evidence="9" id="KW-0131">Cell cycle</keyword>
<evidence type="ECO:0000256" key="14">
    <source>
        <dbReference type="SAM" id="MobiDB-lite"/>
    </source>
</evidence>
<dbReference type="InterPro" id="IPR009386">
    <property type="entry name" value="ZapG-like"/>
</dbReference>
<dbReference type="AlphaFoldDB" id="A0AB39HH57"/>
<dbReference type="KEGG" id="vih:AB0763_03360"/>
<keyword evidence="2" id="KW-1003">Cell membrane</keyword>
<evidence type="ECO:0000256" key="12">
    <source>
        <dbReference type="ARBA" id="ARBA00035727"/>
    </source>
</evidence>
<keyword evidence="6" id="KW-0133">Cell shape</keyword>
<feature type="compositionally biased region" description="Polar residues" evidence="14">
    <location>
        <begin position="153"/>
        <end position="163"/>
    </location>
</feature>
<keyword evidence="13" id="KW-0175">Coiled coil</keyword>
<accession>A0AB39HH57</accession>
<sequence>MPWMYALIGLLVGTLFGILITRVASPQYRKQKDINKELETAKYALEQQRQELADHFAETAEMLDGLDKQQRKLHQHMVSGVKELLPNLPAQDNPFDKKAAPEASQAEEEPSEAPQSELDPALTETGEDKSASSDEISVQPKDYSGDEPDSDNNKTNASSKAKS</sequence>
<feature type="region of interest" description="Disordered" evidence="14">
    <location>
        <begin position="67"/>
        <end position="163"/>
    </location>
</feature>
<comment type="similarity">
    <text evidence="10">Belongs to the ZapG family.</text>
</comment>
<evidence type="ECO:0000256" key="7">
    <source>
        <dbReference type="ARBA" id="ARBA00022989"/>
    </source>
</evidence>
<dbReference type="GO" id="GO:0005886">
    <property type="term" value="C:plasma membrane"/>
    <property type="evidence" value="ECO:0007669"/>
    <property type="project" value="UniProtKB-SubCell"/>
</dbReference>
<dbReference type="Pfam" id="PF06295">
    <property type="entry name" value="ZapG-like"/>
    <property type="match status" value="1"/>
</dbReference>
<keyword evidence="4" id="KW-0132">Cell division</keyword>
<name>A0AB39HH57_9VIBR</name>
<evidence type="ECO:0000256" key="13">
    <source>
        <dbReference type="SAM" id="Coils"/>
    </source>
</evidence>
<evidence type="ECO:0000256" key="4">
    <source>
        <dbReference type="ARBA" id="ARBA00022618"/>
    </source>
</evidence>
<evidence type="ECO:0000256" key="3">
    <source>
        <dbReference type="ARBA" id="ARBA00022519"/>
    </source>
</evidence>
<evidence type="ECO:0000256" key="10">
    <source>
        <dbReference type="ARBA" id="ARBA00035657"/>
    </source>
</evidence>
<evidence type="ECO:0000256" key="8">
    <source>
        <dbReference type="ARBA" id="ARBA00023136"/>
    </source>
</evidence>